<sequence>MVPPWVEKEEEGRVIYLHLCTLAEMTKHKGSKHYVRASVELGATIVVKCNFMVESGNEKIGLRGSSKDQCVNGHLV</sequence>
<dbReference type="EnsemblMetazoa" id="PPA44149.1">
    <property type="protein sequence ID" value="PPA44149.1"/>
    <property type="gene ID" value="WBGene00282518"/>
</dbReference>
<protein>
    <submittedName>
        <fullName evidence="1">Uncharacterized protein</fullName>
    </submittedName>
</protein>
<reference evidence="2" key="1">
    <citation type="journal article" date="2008" name="Nat. Genet.">
        <title>The Pristionchus pacificus genome provides a unique perspective on nematode lifestyle and parasitism.</title>
        <authorList>
            <person name="Dieterich C."/>
            <person name="Clifton S.W."/>
            <person name="Schuster L.N."/>
            <person name="Chinwalla A."/>
            <person name="Delehaunty K."/>
            <person name="Dinkelacker I."/>
            <person name="Fulton L."/>
            <person name="Fulton R."/>
            <person name="Godfrey J."/>
            <person name="Minx P."/>
            <person name="Mitreva M."/>
            <person name="Roeseler W."/>
            <person name="Tian H."/>
            <person name="Witte H."/>
            <person name="Yang S.P."/>
            <person name="Wilson R.K."/>
            <person name="Sommer R.J."/>
        </authorList>
    </citation>
    <scope>NUCLEOTIDE SEQUENCE [LARGE SCALE GENOMIC DNA]</scope>
    <source>
        <strain evidence="2">PS312</strain>
    </source>
</reference>
<gene>
    <name evidence="1" type="primary">WBGene00282518</name>
</gene>
<proteinExistence type="predicted"/>
<dbReference type="AlphaFoldDB" id="A0A2A6CVR4"/>
<dbReference type="Proteomes" id="UP000005239">
    <property type="component" value="Unassembled WGS sequence"/>
</dbReference>
<keyword evidence="2" id="KW-1185">Reference proteome</keyword>
<reference evidence="1" key="2">
    <citation type="submission" date="2022-06" db="UniProtKB">
        <authorList>
            <consortium name="EnsemblMetazoa"/>
        </authorList>
    </citation>
    <scope>IDENTIFICATION</scope>
    <source>
        <strain evidence="1">PS312</strain>
    </source>
</reference>
<accession>A0A2A6CVR4</accession>
<accession>A0A8R1UZ26</accession>
<evidence type="ECO:0000313" key="2">
    <source>
        <dbReference type="Proteomes" id="UP000005239"/>
    </source>
</evidence>
<organism evidence="1 2">
    <name type="scientific">Pristionchus pacificus</name>
    <name type="common">Parasitic nematode worm</name>
    <dbReference type="NCBI Taxonomy" id="54126"/>
    <lineage>
        <taxon>Eukaryota</taxon>
        <taxon>Metazoa</taxon>
        <taxon>Ecdysozoa</taxon>
        <taxon>Nematoda</taxon>
        <taxon>Chromadorea</taxon>
        <taxon>Rhabditida</taxon>
        <taxon>Rhabditina</taxon>
        <taxon>Diplogasteromorpha</taxon>
        <taxon>Diplogasteroidea</taxon>
        <taxon>Neodiplogasteridae</taxon>
        <taxon>Pristionchus</taxon>
    </lineage>
</organism>
<evidence type="ECO:0000313" key="1">
    <source>
        <dbReference type="EnsemblMetazoa" id="PPA44149.1"/>
    </source>
</evidence>
<name>A0A2A6CVR4_PRIPA</name>